<name>A0A7M1RRN8_9CAUD</name>
<dbReference type="EMBL" id="MT774399">
    <property type="protein sequence ID" value="QOR57033.1"/>
    <property type="molecule type" value="Genomic_DNA"/>
</dbReference>
<protein>
    <submittedName>
        <fullName evidence="1">Uncharacterized protein</fullName>
    </submittedName>
</protein>
<sequence>MIRCKKQLRMEKRLLLLLSNTEEDTDENGNLISWGGKAKVGNTITRTKSVSNANILAGLYNTNNYKLNGKPLEGNSYVVEKQMVFTCTAIWDFDNNELKCILSPRLLRIPNSSYKILGYIPDISGHGNHGVIHNSAYAEGSGVNEDGSYQFDGVDDFVTIPTAVGGKQVLMKVNWDSSNSALLYDQRGYNNEFAIYNGSADSDGNPIPAYQGRNNGQTYIDGILNSNIKASELRAITHNITITNELSAGVNKFSPVIGSNRVHNAYFTNMALYDFMLFDNISTDDKIKQLNEYVGIEGNTEWRKTK</sequence>
<dbReference type="GeneID" id="65130959"/>
<dbReference type="Proteomes" id="UP000594117">
    <property type="component" value="Segment"/>
</dbReference>
<dbReference type="InterPro" id="IPR013320">
    <property type="entry name" value="ConA-like_dom_sf"/>
</dbReference>
<dbReference type="RefSeq" id="YP_010112485.1">
    <property type="nucleotide sequence ID" value="NC_055892.1"/>
</dbReference>
<dbReference type="SUPFAM" id="SSF49899">
    <property type="entry name" value="Concanavalin A-like lectins/glucanases"/>
    <property type="match status" value="1"/>
</dbReference>
<accession>A0A7M1RRN8</accession>
<dbReference type="KEGG" id="vg:65130959"/>
<reference evidence="1 2" key="1">
    <citation type="submission" date="2020-07" db="EMBL/GenBank/DDBJ databases">
        <title>Taxonomic proposal: Crassvirales, a new order of highly abundant and diverse bacterial viruses.</title>
        <authorList>
            <person name="Shkoporov A.N."/>
            <person name="Stockdale S.R."/>
            <person name="Guerin E."/>
            <person name="Ross R.P."/>
            <person name="Hill C."/>
        </authorList>
    </citation>
    <scope>NUCLEOTIDE SEQUENCE [LARGE SCALE GENOMIC DNA]</scope>
</reference>
<evidence type="ECO:0000313" key="2">
    <source>
        <dbReference type="Proteomes" id="UP000594117"/>
    </source>
</evidence>
<proteinExistence type="predicted"/>
<evidence type="ECO:0000313" key="1">
    <source>
        <dbReference type="EMBL" id="QOR57033.1"/>
    </source>
</evidence>
<organism evidence="1 2">
    <name type="scientific">uncultured phage cr109_1</name>
    <dbReference type="NCBI Taxonomy" id="2772083"/>
    <lineage>
        <taxon>Viruses</taxon>
        <taxon>Duplodnaviria</taxon>
        <taxon>Heunggongvirae</taxon>
        <taxon>Uroviricota</taxon>
        <taxon>Caudoviricetes</taxon>
        <taxon>Crassvirales</taxon>
        <taxon>Suoliviridae</taxon>
        <taxon>Loutivirinae</taxon>
        <taxon>Buchavirus</taxon>
        <taxon>Buchavirus splanchnicus</taxon>
    </lineage>
</organism>
<keyword evidence="2" id="KW-1185">Reference proteome</keyword>